<evidence type="ECO:0000313" key="2">
    <source>
        <dbReference type="EMBL" id="KAJ4461419.1"/>
    </source>
</evidence>
<feature type="compositionally biased region" description="Acidic residues" evidence="1">
    <location>
        <begin position="497"/>
        <end position="509"/>
    </location>
</feature>
<organism evidence="2 3">
    <name type="scientific">Paratrimastix pyriformis</name>
    <dbReference type="NCBI Taxonomy" id="342808"/>
    <lineage>
        <taxon>Eukaryota</taxon>
        <taxon>Metamonada</taxon>
        <taxon>Preaxostyla</taxon>
        <taxon>Paratrimastigidae</taxon>
        <taxon>Paratrimastix</taxon>
    </lineage>
</organism>
<feature type="region of interest" description="Disordered" evidence="1">
    <location>
        <begin position="467"/>
        <end position="509"/>
    </location>
</feature>
<evidence type="ECO:0000256" key="1">
    <source>
        <dbReference type="SAM" id="MobiDB-lite"/>
    </source>
</evidence>
<feature type="region of interest" description="Disordered" evidence="1">
    <location>
        <begin position="154"/>
        <end position="215"/>
    </location>
</feature>
<keyword evidence="3" id="KW-1185">Reference proteome</keyword>
<comment type="caution">
    <text evidence="2">The sequence shown here is derived from an EMBL/GenBank/DDBJ whole genome shotgun (WGS) entry which is preliminary data.</text>
</comment>
<gene>
    <name evidence="2" type="ORF">PAPYR_1985</name>
</gene>
<sequence>MYHHLTHVANAAPRVVIEQPHSKPSERIARMRKQFPLRDEYREVKETFRRVSQVRPSTDTRPPQTYHLAAQVSRSQRPRRADLNAMVEHGINIANLQRRIESIGTTTERKKNPYDPTVNPSYLMRRDVDVNYMYQIPPKLRSERIRRLILGEADERPGTTLSTHRSRPGSAASTLVPRSAQHGGPGYATSTPRPPSGPRARPDPRAASSASQRRETMQTLAAIEADMDMRAMTDYPGLPEGPMGSGYLQPLEGDEGYEGPLGLDPGALLPPVDVLPIAETPDPRGAGSPRSARVRQAPGSARSHREAPAPPELPPAPASARYHRPTSPHGRHPAATRPSTTAVAPPHSARGGGAAGAPRPGRPYSEQAVPARPRAPPAGSGAGAVPPMGLGLPSDGARASAGSGSSEPPSTALRVRQFKQHLVDEIVTRRIYTDEDLGLFFACAVEEGEDLGLPRDLCLAVVRDLQQELSPPSAPPTPPHPTAAPAAGPPRGSDPYQYDDEFEGAAADDDYLQKITYTAQSR</sequence>
<evidence type="ECO:0000313" key="3">
    <source>
        <dbReference type="Proteomes" id="UP001141327"/>
    </source>
</evidence>
<feature type="region of interest" description="Disordered" evidence="1">
    <location>
        <begin position="232"/>
        <end position="413"/>
    </location>
</feature>
<feature type="compositionally biased region" description="Low complexity" evidence="1">
    <location>
        <begin position="356"/>
        <end position="410"/>
    </location>
</feature>
<protein>
    <submittedName>
        <fullName evidence="2">Uncharacterized protein</fullName>
    </submittedName>
</protein>
<name>A0ABQ8UVM2_9EUKA</name>
<feature type="compositionally biased region" description="Basic residues" evidence="1">
    <location>
        <begin position="321"/>
        <end position="334"/>
    </location>
</feature>
<dbReference type="Proteomes" id="UP001141327">
    <property type="component" value="Unassembled WGS sequence"/>
</dbReference>
<feature type="compositionally biased region" description="Pro residues" evidence="1">
    <location>
        <begin position="472"/>
        <end position="482"/>
    </location>
</feature>
<feature type="compositionally biased region" description="Pro residues" evidence="1">
    <location>
        <begin position="308"/>
        <end position="317"/>
    </location>
</feature>
<proteinExistence type="predicted"/>
<dbReference type="EMBL" id="JAPMOS010000007">
    <property type="protein sequence ID" value="KAJ4461419.1"/>
    <property type="molecule type" value="Genomic_DNA"/>
</dbReference>
<reference evidence="2" key="1">
    <citation type="journal article" date="2022" name="bioRxiv">
        <title>Genomics of Preaxostyla Flagellates Illuminates Evolutionary Transitions and the Path Towards Mitochondrial Loss.</title>
        <authorList>
            <person name="Novak L.V.F."/>
            <person name="Treitli S.C."/>
            <person name="Pyrih J."/>
            <person name="Halakuc P."/>
            <person name="Pipaliya S.V."/>
            <person name="Vacek V."/>
            <person name="Brzon O."/>
            <person name="Soukal P."/>
            <person name="Eme L."/>
            <person name="Dacks J.B."/>
            <person name="Karnkowska A."/>
            <person name="Elias M."/>
            <person name="Hampl V."/>
        </authorList>
    </citation>
    <scope>NUCLEOTIDE SEQUENCE</scope>
    <source>
        <strain evidence="2">RCP-MX</strain>
    </source>
</reference>
<feature type="compositionally biased region" description="Low complexity" evidence="1">
    <location>
        <begin position="260"/>
        <end position="276"/>
    </location>
</feature>
<accession>A0ABQ8UVM2</accession>